<accession>A0A1H6CDV4</accession>
<name>A0A1H6CDV4_9EURY</name>
<dbReference type="GeneID" id="39860038"/>
<gene>
    <name evidence="1" type="ORF">SAMN04488133_3331</name>
</gene>
<evidence type="ECO:0000313" key="1">
    <source>
        <dbReference type="EMBL" id="SEG70536.1"/>
    </source>
</evidence>
<dbReference type="RefSeq" id="WP_136361950.1">
    <property type="nucleotide sequence ID" value="NZ_CP031314.1"/>
</dbReference>
<sequence>MSTDSNQSEGRIIPEGITVPFTDDYESLRNSVERRLQQVYGSGTYLSDFYIADTGSLAISIGNTFPKDVSDCRPNRERVIKYISLDDIAELSGERDGEFYYIELPSRSSVEQGFSDAQENLRNELDQAMARATYEKIATTPAVENQLNPIKQILRWTRLYHPVPFSEVRKAQDKKGDKTLQYVRTLEELGFIELRDGDLHPRRPLEKYDLGEVQGEDFNKKILGEVIEQGFDRLSRDLQLGILRHLPKFANGYYVAALEVNDPDLHLDIESIQENMIDWYGSSARYHKFELRDKLDFLVRNDILEKEGDIEDESELYFRSNKDVYEDMSATATL</sequence>
<reference evidence="1 2" key="1">
    <citation type="submission" date="2016-10" db="EMBL/GenBank/DDBJ databases">
        <authorList>
            <person name="de Groot N.N."/>
        </authorList>
    </citation>
    <scope>NUCLEOTIDE SEQUENCE [LARGE SCALE GENOMIC DNA]</scope>
    <source>
        <strain evidence="1 2">CGMCC 1.10331</strain>
    </source>
</reference>
<dbReference type="EMBL" id="FNVN01000007">
    <property type="protein sequence ID" value="SEG70536.1"/>
    <property type="molecule type" value="Genomic_DNA"/>
</dbReference>
<proteinExistence type="predicted"/>
<keyword evidence="2" id="KW-1185">Reference proteome</keyword>
<dbReference type="OrthoDB" id="206441at2157"/>
<dbReference type="Proteomes" id="UP000236740">
    <property type="component" value="Unassembled WGS sequence"/>
</dbReference>
<dbReference type="AlphaFoldDB" id="A0A1H6CDV4"/>
<organism evidence="1 2">
    <name type="scientific">Halobellus limi</name>
    <dbReference type="NCBI Taxonomy" id="699433"/>
    <lineage>
        <taxon>Archaea</taxon>
        <taxon>Methanobacteriati</taxon>
        <taxon>Methanobacteriota</taxon>
        <taxon>Stenosarchaea group</taxon>
        <taxon>Halobacteria</taxon>
        <taxon>Halobacteriales</taxon>
        <taxon>Haloferacaceae</taxon>
        <taxon>Halobellus</taxon>
    </lineage>
</organism>
<protein>
    <submittedName>
        <fullName evidence="1">Uncharacterized protein</fullName>
    </submittedName>
</protein>
<evidence type="ECO:0000313" key="2">
    <source>
        <dbReference type="Proteomes" id="UP000236740"/>
    </source>
</evidence>